<dbReference type="NCBIfam" id="TIGR02251">
    <property type="entry name" value="HIF-SF_euk"/>
    <property type="match status" value="1"/>
</dbReference>
<dbReference type="InterPro" id="IPR036412">
    <property type="entry name" value="HAD-like_sf"/>
</dbReference>
<gene>
    <name evidence="2" type="ORF">M9Y10_012394</name>
</gene>
<sequence length="210" mass="23777">MNGVESQLIAHSPTITTSVSCQSLSTMPSVSTDLSLDKRKKLILDLDETLVHSSFSKPEHCDFIVPVKYQGVSYDIYVQKRPGVDQFLEQLMKHFEIFIFTASMAEYSVPIVRTLMPDFPLSNILSRQHCRFFQGTFVKDLSIFNCKLSDIMIVDNSSCSYCLQPQNGIPVKTWTGDTSDSELLAMTLPFLLKCREYDDVRSYISSSLIC</sequence>
<dbReference type="EMBL" id="JAPFFF010000018">
    <property type="protein sequence ID" value="KAK8860729.1"/>
    <property type="molecule type" value="Genomic_DNA"/>
</dbReference>
<reference evidence="2 3" key="1">
    <citation type="submission" date="2024-04" db="EMBL/GenBank/DDBJ databases">
        <title>Tritrichomonas musculus Genome.</title>
        <authorList>
            <person name="Alves-Ferreira E."/>
            <person name="Grigg M."/>
            <person name="Lorenzi H."/>
            <person name="Galac M."/>
        </authorList>
    </citation>
    <scope>NUCLEOTIDE SEQUENCE [LARGE SCALE GENOMIC DNA]</scope>
    <source>
        <strain evidence="2 3">EAF2021</strain>
    </source>
</reference>
<dbReference type="InterPro" id="IPR011948">
    <property type="entry name" value="Dullard_phosphatase"/>
</dbReference>
<evidence type="ECO:0000313" key="3">
    <source>
        <dbReference type="Proteomes" id="UP001470230"/>
    </source>
</evidence>
<evidence type="ECO:0000313" key="2">
    <source>
        <dbReference type="EMBL" id="KAK8860729.1"/>
    </source>
</evidence>
<dbReference type="SMART" id="SM00577">
    <property type="entry name" value="CPDc"/>
    <property type="match status" value="1"/>
</dbReference>
<dbReference type="SUPFAM" id="SSF56784">
    <property type="entry name" value="HAD-like"/>
    <property type="match status" value="1"/>
</dbReference>
<dbReference type="Pfam" id="PF03031">
    <property type="entry name" value="NIF"/>
    <property type="match status" value="1"/>
</dbReference>
<name>A0ABR2ICF6_9EUKA</name>
<protein>
    <recommendedName>
        <fullName evidence="1">FCP1 homology domain-containing protein</fullName>
    </recommendedName>
</protein>
<keyword evidence="3" id="KW-1185">Reference proteome</keyword>
<dbReference type="InterPro" id="IPR004274">
    <property type="entry name" value="FCP1_dom"/>
</dbReference>
<organism evidence="2 3">
    <name type="scientific">Tritrichomonas musculus</name>
    <dbReference type="NCBI Taxonomy" id="1915356"/>
    <lineage>
        <taxon>Eukaryota</taxon>
        <taxon>Metamonada</taxon>
        <taxon>Parabasalia</taxon>
        <taxon>Tritrichomonadida</taxon>
        <taxon>Tritrichomonadidae</taxon>
        <taxon>Tritrichomonas</taxon>
    </lineage>
</organism>
<dbReference type="PANTHER" id="PTHR12210">
    <property type="entry name" value="DULLARD PROTEIN PHOSPHATASE"/>
    <property type="match status" value="1"/>
</dbReference>
<dbReference type="Gene3D" id="3.40.50.1000">
    <property type="entry name" value="HAD superfamily/HAD-like"/>
    <property type="match status" value="1"/>
</dbReference>
<dbReference type="InterPro" id="IPR023214">
    <property type="entry name" value="HAD_sf"/>
</dbReference>
<feature type="domain" description="FCP1 homology" evidence="1">
    <location>
        <begin position="35"/>
        <end position="194"/>
    </location>
</feature>
<accession>A0ABR2ICF6</accession>
<dbReference type="Proteomes" id="UP001470230">
    <property type="component" value="Unassembled WGS sequence"/>
</dbReference>
<proteinExistence type="predicted"/>
<dbReference type="InterPro" id="IPR050365">
    <property type="entry name" value="TIM50"/>
</dbReference>
<evidence type="ECO:0000259" key="1">
    <source>
        <dbReference type="PROSITE" id="PS50969"/>
    </source>
</evidence>
<comment type="caution">
    <text evidence="2">The sequence shown here is derived from an EMBL/GenBank/DDBJ whole genome shotgun (WGS) entry which is preliminary data.</text>
</comment>
<dbReference type="CDD" id="cd07521">
    <property type="entry name" value="HAD_FCP1-like"/>
    <property type="match status" value="1"/>
</dbReference>
<dbReference type="PROSITE" id="PS50969">
    <property type="entry name" value="FCP1"/>
    <property type="match status" value="1"/>
</dbReference>